<dbReference type="PANTHER" id="PTHR46765">
    <property type="entry name" value="P-LOOP CONTAINING NUCLEOSIDE TRIPHOSPHATE HYDROLASES SUPERFAMILY PROTEIN"/>
    <property type="match status" value="1"/>
</dbReference>
<dbReference type="PANTHER" id="PTHR46765:SF1">
    <property type="entry name" value="P-LOOP CONTAINING NUCLEOSIDE TRIPHOSPHATE HYDROLASES SUPERFAMILY PROTEIN"/>
    <property type="match status" value="1"/>
</dbReference>
<evidence type="ECO:0000313" key="4">
    <source>
        <dbReference type="EMBL" id="CAE4591845.1"/>
    </source>
</evidence>
<sequence>MDRCYTAHEWLSSADMYRSSKSSVSMNNSAEHFSMQKFHIPSAAAAIHLLCRVETPGVSADLTYSAKQMIEARYQLEANCGLVNRFVEGLSAKARVGMGGGLNAVVDVVPYSLWLLSAGEGNCSLTRAVSSVGIMSKNEKIAFESHVAILRALGLTYVKADDVRGGEANMNGRIPEEKVMRLEPEIDQVARFSESTVPEGQQRKEIPSALKELLAHGANVEKIREREQAAARNEETSKIGQEGFKSGLDLFKKARVTQEPKAIAKQTLKRPLEEPQSIPSPSSKRNNKNNFLGIGASRAKAARTKRKAMNVGFDRTKKVKLSNSGSGLPMTKVIKFKYQKGFTQAVRQPCLVEDLI</sequence>
<comment type="subcellular location">
    <subcellularLocation>
        <location evidence="1">Nucleus</location>
    </subcellularLocation>
</comment>
<name>A0A7S4QRU0_9STRA</name>
<proteinExistence type="predicted"/>
<dbReference type="GO" id="GO:0005634">
    <property type="term" value="C:nucleus"/>
    <property type="evidence" value="ECO:0007669"/>
    <property type="project" value="UniProtKB-SubCell"/>
</dbReference>
<dbReference type="EMBL" id="HBNS01008492">
    <property type="protein sequence ID" value="CAE4591845.1"/>
    <property type="molecule type" value="Transcribed_RNA"/>
</dbReference>
<accession>A0A7S4QRU0</accession>
<reference evidence="4" key="1">
    <citation type="submission" date="2021-01" db="EMBL/GenBank/DDBJ databases">
        <authorList>
            <person name="Corre E."/>
            <person name="Pelletier E."/>
            <person name="Niang G."/>
            <person name="Scheremetjew M."/>
            <person name="Finn R."/>
            <person name="Kale V."/>
            <person name="Holt S."/>
            <person name="Cochrane G."/>
            <person name="Meng A."/>
            <person name="Brown T."/>
            <person name="Cohen L."/>
        </authorList>
    </citation>
    <scope>NUCLEOTIDE SEQUENCE</scope>
    <source>
        <strain evidence="4">GSO104</strain>
    </source>
</reference>
<feature type="compositionally biased region" description="Low complexity" evidence="3">
    <location>
        <begin position="277"/>
        <end position="290"/>
    </location>
</feature>
<evidence type="ECO:0000256" key="2">
    <source>
        <dbReference type="ARBA" id="ARBA00023242"/>
    </source>
</evidence>
<dbReference type="InterPro" id="IPR053016">
    <property type="entry name" value="CTF18-RFC_complex"/>
</dbReference>
<organism evidence="4">
    <name type="scientific">Ditylum brightwellii</name>
    <dbReference type="NCBI Taxonomy" id="49249"/>
    <lineage>
        <taxon>Eukaryota</taxon>
        <taxon>Sar</taxon>
        <taxon>Stramenopiles</taxon>
        <taxon>Ochrophyta</taxon>
        <taxon>Bacillariophyta</taxon>
        <taxon>Mediophyceae</taxon>
        <taxon>Lithodesmiophycidae</taxon>
        <taxon>Lithodesmiales</taxon>
        <taxon>Lithodesmiaceae</taxon>
        <taxon>Ditylum</taxon>
    </lineage>
</organism>
<dbReference type="AlphaFoldDB" id="A0A7S4QRU0"/>
<protein>
    <submittedName>
        <fullName evidence="4">Uncharacterized protein</fullName>
    </submittedName>
</protein>
<gene>
    <name evidence="4" type="ORF">DBRI00130_LOCUS6890</name>
</gene>
<evidence type="ECO:0000256" key="1">
    <source>
        <dbReference type="ARBA" id="ARBA00004123"/>
    </source>
</evidence>
<evidence type="ECO:0000256" key="3">
    <source>
        <dbReference type="SAM" id="MobiDB-lite"/>
    </source>
</evidence>
<keyword evidence="2" id="KW-0539">Nucleus</keyword>
<feature type="region of interest" description="Disordered" evidence="3">
    <location>
        <begin position="266"/>
        <end position="291"/>
    </location>
</feature>